<dbReference type="FunFam" id="3.10.20.370:FF:000001">
    <property type="entry name" value="Retrovirus-related Pol polyprotein from transposon 17.6-like protein"/>
    <property type="match status" value="1"/>
</dbReference>
<accession>A0A1R1YKB2</accession>
<dbReference type="EMBL" id="LSSM01001065">
    <property type="protein sequence ID" value="OMJ27324.1"/>
    <property type="molecule type" value="Genomic_DNA"/>
</dbReference>
<dbReference type="CDD" id="cd09274">
    <property type="entry name" value="RNase_HI_RT_Ty3"/>
    <property type="match status" value="1"/>
</dbReference>
<dbReference type="AlphaFoldDB" id="A0A1R1YKB2"/>
<evidence type="ECO:0000256" key="1">
    <source>
        <dbReference type="ARBA" id="ARBA00023268"/>
    </source>
</evidence>
<dbReference type="InterPro" id="IPR050951">
    <property type="entry name" value="Retrovirus_Pol_polyprotein"/>
</dbReference>
<comment type="caution">
    <text evidence="3">The sequence shown here is derived from an EMBL/GenBank/DDBJ whole genome shotgun (WGS) entry which is preliminary data.</text>
</comment>
<dbReference type="Pfam" id="PF17919">
    <property type="entry name" value="RT_RNaseH_2"/>
    <property type="match status" value="1"/>
</dbReference>
<dbReference type="InterPro" id="IPR041577">
    <property type="entry name" value="RT_RNaseH_2"/>
</dbReference>
<name>A0A1R1YKB2_9FUNG</name>
<dbReference type="Gene3D" id="3.10.20.370">
    <property type="match status" value="1"/>
</dbReference>
<evidence type="ECO:0000313" key="3">
    <source>
        <dbReference type="EMBL" id="OMJ27324.1"/>
    </source>
</evidence>
<keyword evidence="1" id="KW-0511">Multifunctional enzyme</keyword>
<dbReference type="InterPro" id="IPR043502">
    <property type="entry name" value="DNA/RNA_pol_sf"/>
</dbReference>
<sequence length="467" mass="53412">MNVKKVMKIVENKMELKKSFTYSQKEVDCNKEKAELKKSQKFKPKDTSEIEKLSKQMTELTLLNSAMLVLNTAHKDPLLFVEQALNAAKRIRIDDLLNKNFSPVPKSAPRAKELKEKVSNIGRHEKKKCKAVVNPIFPEQIMELHCHYEYDNYSKIGLSVSYFKFKPKECINPVEGPDIIVKAKVILNISFAEDVNIAVKFHVLATCAVPIILGRDVCQALKSNLNYEEETCRESLSEQFGDEPILDELFDEESDSSEDEESDSTALFLNLNQHEIIGEGLPQIPYLGYLVTNKGFLPDPKKIEALVGRNPPKNVKEVKSFVCLGSYFRKFLERYSDVVEPIQALVKKGARWEWTSECQESFQIIKSMLMNAPILKQPEQNKKFVLFTVASSVAVRAVLEQGNDDGELKPVAYYWRKLESAERNFKSYEREGLALVSAIKNFRPYLLGRRFVVFTDNSTIASIFKQR</sequence>
<dbReference type="Proteomes" id="UP000187429">
    <property type="component" value="Unassembled WGS sequence"/>
</dbReference>
<reference evidence="4" key="1">
    <citation type="submission" date="2017-01" db="EMBL/GenBank/DDBJ databases">
        <authorList>
            <person name="Wang Y."/>
            <person name="White M."/>
            <person name="Kvist S."/>
            <person name="Moncalvo J.-M."/>
        </authorList>
    </citation>
    <scope>NUCLEOTIDE SEQUENCE [LARGE SCALE GENOMIC DNA]</scope>
    <source>
        <strain evidence="4">ID-206-W2</strain>
    </source>
</reference>
<dbReference type="Gene3D" id="3.30.70.270">
    <property type="match status" value="1"/>
</dbReference>
<dbReference type="OrthoDB" id="8026949at2759"/>
<organism evidence="3 4">
    <name type="scientific">Smittium culicis</name>
    <dbReference type="NCBI Taxonomy" id="133412"/>
    <lineage>
        <taxon>Eukaryota</taxon>
        <taxon>Fungi</taxon>
        <taxon>Fungi incertae sedis</taxon>
        <taxon>Zoopagomycota</taxon>
        <taxon>Kickxellomycotina</taxon>
        <taxon>Harpellomycetes</taxon>
        <taxon>Harpellales</taxon>
        <taxon>Legeriomycetaceae</taxon>
        <taxon>Smittium</taxon>
    </lineage>
</organism>
<dbReference type="InterPro" id="IPR043128">
    <property type="entry name" value="Rev_trsase/Diguanyl_cyclase"/>
</dbReference>
<dbReference type="PANTHER" id="PTHR37984">
    <property type="entry name" value="PROTEIN CBG26694"/>
    <property type="match status" value="1"/>
</dbReference>
<dbReference type="PANTHER" id="PTHR37984:SF5">
    <property type="entry name" value="PROTEIN NYNRIN-LIKE"/>
    <property type="match status" value="1"/>
</dbReference>
<evidence type="ECO:0000313" key="4">
    <source>
        <dbReference type="Proteomes" id="UP000187429"/>
    </source>
</evidence>
<protein>
    <submittedName>
        <fullName evidence="3">Retrovirus-related Pol polyprotein from transposon</fullName>
    </submittedName>
</protein>
<keyword evidence="4" id="KW-1185">Reference proteome</keyword>
<feature type="domain" description="Reverse transcriptase/retrotransposon-derived protein RNase H-like" evidence="2">
    <location>
        <begin position="354"/>
        <end position="453"/>
    </location>
</feature>
<dbReference type="FunFam" id="3.30.70.270:FF:000020">
    <property type="entry name" value="Transposon Tf2-6 polyprotein-like Protein"/>
    <property type="match status" value="1"/>
</dbReference>
<proteinExistence type="predicted"/>
<dbReference type="SUPFAM" id="SSF56672">
    <property type="entry name" value="DNA/RNA polymerases"/>
    <property type="match status" value="1"/>
</dbReference>
<dbReference type="GO" id="GO:0003824">
    <property type="term" value="F:catalytic activity"/>
    <property type="evidence" value="ECO:0007669"/>
    <property type="project" value="UniProtKB-KW"/>
</dbReference>
<evidence type="ECO:0000259" key="2">
    <source>
        <dbReference type="Pfam" id="PF17919"/>
    </source>
</evidence>
<gene>
    <name evidence="3" type="ORF">AYI69_g3249</name>
</gene>